<dbReference type="Proteomes" id="UP000186132">
    <property type="component" value="Unassembled WGS sequence"/>
</dbReference>
<name>A0A1M5TVB4_9ACTN</name>
<keyword evidence="2" id="KW-1185">Reference proteome</keyword>
<dbReference type="AlphaFoldDB" id="A0A1M5TVB4"/>
<evidence type="ECO:0000313" key="1">
    <source>
        <dbReference type="EMBL" id="SHH54628.1"/>
    </source>
</evidence>
<accession>A0A1M5TVB4</accession>
<dbReference type="SUPFAM" id="SSF56112">
    <property type="entry name" value="Protein kinase-like (PK-like)"/>
    <property type="match status" value="1"/>
</dbReference>
<dbReference type="STRING" id="1206085.SAMN05443575_4048"/>
<protein>
    <submittedName>
        <fullName evidence="1">Uncharacterized protein</fullName>
    </submittedName>
</protein>
<organism evidence="1 2">
    <name type="scientific">Jatrophihabitans endophyticus</name>
    <dbReference type="NCBI Taxonomy" id="1206085"/>
    <lineage>
        <taxon>Bacteria</taxon>
        <taxon>Bacillati</taxon>
        <taxon>Actinomycetota</taxon>
        <taxon>Actinomycetes</taxon>
        <taxon>Jatrophihabitantales</taxon>
        <taxon>Jatrophihabitantaceae</taxon>
        <taxon>Jatrophihabitans</taxon>
    </lineage>
</organism>
<reference evidence="2" key="1">
    <citation type="submission" date="2016-11" db="EMBL/GenBank/DDBJ databases">
        <authorList>
            <person name="Varghese N."/>
            <person name="Submissions S."/>
        </authorList>
    </citation>
    <scope>NUCLEOTIDE SEQUENCE [LARGE SCALE GENOMIC DNA]</scope>
    <source>
        <strain evidence="2">DSM 45627</strain>
    </source>
</reference>
<gene>
    <name evidence="1" type="ORF">SAMN05443575_4048</name>
</gene>
<sequence>MARWAQTSPTRCSRPWPGSGTAETLLRLQRFYDALAGADHGLRTPRIREVLVADDRVVSVEDRLAGRPLRAGMDDREHVLREADVEAVTTVLAGLARVTPDVVTPDLPLLPGEPALPHGAAFGTALADVRDGLGM</sequence>
<dbReference type="InterPro" id="IPR011009">
    <property type="entry name" value="Kinase-like_dom_sf"/>
</dbReference>
<dbReference type="EMBL" id="FQVU01000007">
    <property type="protein sequence ID" value="SHH54628.1"/>
    <property type="molecule type" value="Genomic_DNA"/>
</dbReference>
<evidence type="ECO:0000313" key="2">
    <source>
        <dbReference type="Proteomes" id="UP000186132"/>
    </source>
</evidence>
<proteinExistence type="predicted"/>